<evidence type="ECO:0000313" key="2">
    <source>
        <dbReference type="Proteomes" id="UP000826195"/>
    </source>
</evidence>
<dbReference type="Proteomes" id="UP000826195">
    <property type="component" value="Unassembled WGS sequence"/>
</dbReference>
<comment type="caution">
    <text evidence="1">The sequence shown here is derived from an EMBL/GenBank/DDBJ whole genome shotgun (WGS) entry which is preliminary data.</text>
</comment>
<dbReference type="AlphaFoldDB" id="A0AAV7J786"/>
<accession>A0AAV7J786</accession>
<dbReference type="EMBL" id="JAHXZJ010000001">
    <property type="protein sequence ID" value="KAH0568756.1"/>
    <property type="molecule type" value="Genomic_DNA"/>
</dbReference>
<sequence>MSASNPLGHVACKASVANPGPGPGDIVIISAREEACAIPNNSIHCTVRVVNSHDDVGKSVLMCSSRLARFMYSTPANRTMSTSPQNGTKKMENGQKLISALDVIGLSVI</sequence>
<keyword evidence="2" id="KW-1185">Reference proteome</keyword>
<evidence type="ECO:0000313" key="1">
    <source>
        <dbReference type="EMBL" id="KAH0568756.1"/>
    </source>
</evidence>
<protein>
    <submittedName>
        <fullName evidence="1">Uncharacterized protein</fullName>
    </submittedName>
</protein>
<reference evidence="1 2" key="1">
    <citation type="journal article" date="2021" name="J. Hered.">
        <title>A chromosome-level genome assembly of the parasitoid wasp, Cotesia glomerata (Hymenoptera: Braconidae).</title>
        <authorList>
            <person name="Pinto B.J."/>
            <person name="Weis J.J."/>
            <person name="Gamble T."/>
            <person name="Ode P.J."/>
            <person name="Paul R."/>
            <person name="Zaspel J.M."/>
        </authorList>
    </citation>
    <scope>NUCLEOTIDE SEQUENCE [LARGE SCALE GENOMIC DNA]</scope>
    <source>
        <strain evidence="1">CgM1</strain>
    </source>
</reference>
<gene>
    <name evidence="1" type="ORF">KQX54_021446</name>
</gene>
<proteinExistence type="predicted"/>
<organism evidence="1 2">
    <name type="scientific">Cotesia glomerata</name>
    <name type="common">Lepidopteran parasitic wasp</name>
    <name type="synonym">Apanteles glomeratus</name>
    <dbReference type="NCBI Taxonomy" id="32391"/>
    <lineage>
        <taxon>Eukaryota</taxon>
        <taxon>Metazoa</taxon>
        <taxon>Ecdysozoa</taxon>
        <taxon>Arthropoda</taxon>
        <taxon>Hexapoda</taxon>
        <taxon>Insecta</taxon>
        <taxon>Pterygota</taxon>
        <taxon>Neoptera</taxon>
        <taxon>Endopterygota</taxon>
        <taxon>Hymenoptera</taxon>
        <taxon>Apocrita</taxon>
        <taxon>Ichneumonoidea</taxon>
        <taxon>Braconidae</taxon>
        <taxon>Microgastrinae</taxon>
        <taxon>Cotesia</taxon>
    </lineage>
</organism>
<name>A0AAV7J786_COTGL</name>